<dbReference type="Proteomes" id="UP000574133">
    <property type="component" value="Unassembled WGS sequence"/>
</dbReference>
<organism evidence="2 3">
    <name type="scientific">Cohnella lubricantis</name>
    <dbReference type="NCBI Taxonomy" id="2163172"/>
    <lineage>
        <taxon>Bacteria</taxon>
        <taxon>Bacillati</taxon>
        <taxon>Bacillota</taxon>
        <taxon>Bacilli</taxon>
        <taxon>Bacillales</taxon>
        <taxon>Paenibacillaceae</taxon>
        <taxon>Cohnella</taxon>
    </lineage>
</organism>
<sequence>MTLFPYPEEFIAYLAEYFGSRDYFECHEWMEALWKKEKGKPQENCWLVLVRVAVAQYHARRGNSAGAYKLLAKAAREVDPAAMDGIGLDGRRLAGVLRDRLAAWGGPNGVAYSDLELPITDPELLRLARQAASARGWAWGAPGDQVARELIDRHALRDRAEVIDARAAAAREKAQEREKRRHTSEDDA</sequence>
<evidence type="ECO:0000256" key="1">
    <source>
        <dbReference type="SAM" id="MobiDB-lite"/>
    </source>
</evidence>
<dbReference type="InterPro" id="IPR023203">
    <property type="entry name" value="TTHA0068_sf"/>
</dbReference>
<dbReference type="RefSeq" id="WP_185179945.1">
    <property type="nucleotide sequence ID" value="NZ_CBCSEP010000011.1"/>
</dbReference>
<reference evidence="2 3" key="1">
    <citation type="submission" date="2020-08" db="EMBL/GenBank/DDBJ databases">
        <title>Cohnella phylogeny.</title>
        <authorList>
            <person name="Dunlap C."/>
        </authorList>
    </citation>
    <scope>NUCLEOTIDE SEQUENCE [LARGE SCALE GENOMIC DNA]</scope>
    <source>
        <strain evidence="2 3">DSM 103658</strain>
    </source>
</reference>
<dbReference type="Pfam" id="PF03745">
    <property type="entry name" value="DUF309"/>
    <property type="match status" value="1"/>
</dbReference>
<dbReference type="SUPFAM" id="SSF140663">
    <property type="entry name" value="TTHA0068-like"/>
    <property type="match status" value="1"/>
</dbReference>
<gene>
    <name evidence="2" type="ORF">H4Q31_15405</name>
</gene>
<dbReference type="AlphaFoldDB" id="A0A841TEJ3"/>
<comment type="caution">
    <text evidence="2">The sequence shown here is derived from an EMBL/GenBank/DDBJ whole genome shotgun (WGS) entry which is preliminary data.</text>
</comment>
<name>A0A841TEJ3_9BACL</name>
<keyword evidence="3" id="KW-1185">Reference proteome</keyword>
<dbReference type="PANTHER" id="PTHR34796">
    <property type="entry name" value="EXPRESSED PROTEIN"/>
    <property type="match status" value="1"/>
</dbReference>
<accession>A0A841TEJ3</accession>
<dbReference type="EMBL" id="JACJVN010000058">
    <property type="protein sequence ID" value="MBB6678676.1"/>
    <property type="molecule type" value="Genomic_DNA"/>
</dbReference>
<dbReference type="Gene3D" id="1.10.3450.10">
    <property type="entry name" value="TTHA0068-like"/>
    <property type="match status" value="1"/>
</dbReference>
<protein>
    <submittedName>
        <fullName evidence="2">DUF309 domain-containing protein</fullName>
    </submittedName>
</protein>
<dbReference type="PANTHER" id="PTHR34796:SF1">
    <property type="entry name" value="EXPRESSED PROTEIN"/>
    <property type="match status" value="1"/>
</dbReference>
<evidence type="ECO:0000313" key="2">
    <source>
        <dbReference type="EMBL" id="MBB6678676.1"/>
    </source>
</evidence>
<evidence type="ECO:0000313" key="3">
    <source>
        <dbReference type="Proteomes" id="UP000574133"/>
    </source>
</evidence>
<proteinExistence type="predicted"/>
<dbReference type="InterPro" id="IPR005500">
    <property type="entry name" value="DUF309"/>
</dbReference>
<feature type="region of interest" description="Disordered" evidence="1">
    <location>
        <begin position="167"/>
        <end position="188"/>
    </location>
</feature>